<sequence length="326" mass="35142">MGEVKGEARRILITGAGGFIGRATVAEARARGLDVVALVRKSVAPEWTDDDGVTVVEADLSEPSSLLPLRRALRGCDAVIHAAAHLGGDDAAIEADTLAATRHLLAALPKEIRLVLVSSIAVYDMSKLAPGDAVTERSPLNRPGHAQDSYAESKLAQEVLCQGALQPLWLMRPGAVWGPGRTWHALNGFWAGPLQVTLASDGTLPLVHVKHVARALVSAALTDPQGMTALNVIDDDLPTRARFVTAHRQAAGWPRAAIDVPWTLWLTLTRTLKRFERHLPGLLREPVLRARIMPLRWPNTALRASLGGHDDAAFEALLQHTLESET</sequence>
<dbReference type="InterPro" id="IPR001509">
    <property type="entry name" value="Epimerase_deHydtase"/>
</dbReference>
<evidence type="ECO:0000313" key="3">
    <source>
        <dbReference type="Proteomes" id="UP000006230"/>
    </source>
</evidence>
<name>Q0FVH6_SALBH</name>
<protein>
    <submittedName>
        <fullName evidence="2">NAD-dependent epimerase/dehydratase</fullName>
    </submittedName>
</protein>
<organism evidence="2 3">
    <name type="scientific">Salipiger bermudensis (strain DSM 26914 / JCM 13377 / KCTC 12554 / HTCC2601)</name>
    <name type="common">Pelagibaca bermudensis</name>
    <dbReference type="NCBI Taxonomy" id="314265"/>
    <lineage>
        <taxon>Bacteria</taxon>
        <taxon>Pseudomonadati</taxon>
        <taxon>Pseudomonadota</taxon>
        <taxon>Alphaproteobacteria</taxon>
        <taxon>Rhodobacterales</taxon>
        <taxon>Roseobacteraceae</taxon>
        <taxon>Salipiger</taxon>
    </lineage>
</organism>
<dbReference type="Pfam" id="PF01370">
    <property type="entry name" value="Epimerase"/>
    <property type="match status" value="1"/>
</dbReference>
<evidence type="ECO:0000259" key="1">
    <source>
        <dbReference type="Pfam" id="PF01370"/>
    </source>
</evidence>
<dbReference type="InterPro" id="IPR036291">
    <property type="entry name" value="NAD(P)-bd_dom_sf"/>
</dbReference>
<keyword evidence="3" id="KW-1185">Reference proteome</keyword>
<feature type="domain" description="NAD-dependent epimerase/dehydratase" evidence="1">
    <location>
        <begin position="11"/>
        <end position="222"/>
    </location>
</feature>
<dbReference type="SUPFAM" id="SSF51735">
    <property type="entry name" value="NAD(P)-binding Rossmann-fold domains"/>
    <property type="match status" value="1"/>
</dbReference>
<gene>
    <name evidence="2" type="ORF">R2601_14330</name>
</gene>
<accession>Q0FVH6</accession>
<reference evidence="2 3" key="1">
    <citation type="journal article" date="2010" name="J. Bacteriol.">
        <title>Genome sequences of Pelagibaca bermudensis HTCC2601T and Maritimibacter alkaliphilus HTCC2654T, the type strains of two marine Roseobacter genera.</title>
        <authorList>
            <person name="Thrash J.C."/>
            <person name="Cho J.C."/>
            <person name="Ferriera S."/>
            <person name="Johnson J."/>
            <person name="Vergin K.L."/>
            <person name="Giovannoni S.J."/>
        </authorList>
    </citation>
    <scope>NUCLEOTIDE SEQUENCE [LARGE SCALE GENOMIC DNA]</scope>
    <source>
        <strain evidence="3">DSM 26914 / JCM 13377 / KCTC 12554 / HTCC2601</strain>
    </source>
</reference>
<dbReference type="STRING" id="314265.R2601_14330"/>
<dbReference type="InterPro" id="IPR051783">
    <property type="entry name" value="NAD(P)-dependent_oxidoreduct"/>
</dbReference>
<dbReference type="Gene3D" id="3.40.50.720">
    <property type="entry name" value="NAD(P)-binding Rossmann-like Domain"/>
    <property type="match status" value="1"/>
</dbReference>
<dbReference type="RefSeq" id="WP_007795426.1">
    <property type="nucleotide sequence ID" value="NZ_DS022276.1"/>
</dbReference>
<dbReference type="Proteomes" id="UP000006230">
    <property type="component" value="Unassembled WGS sequence"/>
</dbReference>
<proteinExistence type="predicted"/>
<comment type="caution">
    <text evidence="2">The sequence shown here is derived from an EMBL/GenBank/DDBJ whole genome shotgun (WGS) entry which is preliminary data.</text>
</comment>
<dbReference type="eggNOG" id="COG0451">
    <property type="taxonomic scope" value="Bacteria"/>
</dbReference>
<dbReference type="PANTHER" id="PTHR48079">
    <property type="entry name" value="PROTEIN YEEZ"/>
    <property type="match status" value="1"/>
</dbReference>
<dbReference type="AlphaFoldDB" id="Q0FVH6"/>
<dbReference type="EMBL" id="AATQ01000002">
    <property type="protein sequence ID" value="EAU48150.1"/>
    <property type="molecule type" value="Genomic_DNA"/>
</dbReference>
<dbReference type="GO" id="GO:0005737">
    <property type="term" value="C:cytoplasm"/>
    <property type="evidence" value="ECO:0007669"/>
    <property type="project" value="TreeGrafter"/>
</dbReference>
<evidence type="ECO:0000313" key="2">
    <source>
        <dbReference type="EMBL" id="EAU48150.1"/>
    </source>
</evidence>
<dbReference type="HOGENOM" id="CLU_007383_6_1_5"/>
<dbReference type="GO" id="GO:0004029">
    <property type="term" value="F:aldehyde dehydrogenase (NAD+) activity"/>
    <property type="evidence" value="ECO:0007669"/>
    <property type="project" value="TreeGrafter"/>
</dbReference>
<dbReference type="PANTHER" id="PTHR48079:SF6">
    <property type="entry name" value="NAD(P)-BINDING DOMAIN-CONTAINING PROTEIN-RELATED"/>
    <property type="match status" value="1"/>
</dbReference>
<dbReference type="OrthoDB" id="7836994at2"/>